<dbReference type="InterPro" id="IPR049704">
    <property type="entry name" value="Aminotrans_3_PPA_site"/>
</dbReference>
<keyword evidence="6 9" id="KW-0808">Transferase</keyword>
<organism evidence="10 11">
    <name type="scientific">Dioszegia hungarica</name>
    <dbReference type="NCBI Taxonomy" id="4972"/>
    <lineage>
        <taxon>Eukaryota</taxon>
        <taxon>Fungi</taxon>
        <taxon>Dikarya</taxon>
        <taxon>Basidiomycota</taxon>
        <taxon>Agaricomycotina</taxon>
        <taxon>Tremellomycetes</taxon>
        <taxon>Tremellales</taxon>
        <taxon>Bulleribasidiaceae</taxon>
        <taxon>Dioszegia</taxon>
    </lineage>
</organism>
<dbReference type="FunFam" id="3.40.640.10:FF:000011">
    <property type="entry name" value="Ornithine aminotransferase"/>
    <property type="match status" value="1"/>
</dbReference>
<comment type="cofactor">
    <cofactor evidence="1 9">
        <name>pyridoxal 5'-phosphate</name>
        <dbReference type="ChEBI" id="CHEBI:597326"/>
    </cofactor>
</comment>
<comment type="pathway">
    <text evidence="2 9">Amino-acid biosynthesis; L-proline biosynthesis; L-glutamate 5-semialdehyde from L-ornithine: step 1/1.</text>
</comment>
<dbReference type="InterPro" id="IPR015421">
    <property type="entry name" value="PyrdxlP-dep_Trfase_major"/>
</dbReference>
<dbReference type="Proteomes" id="UP001164286">
    <property type="component" value="Unassembled WGS sequence"/>
</dbReference>
<evidence type="ECO:0000256" key="5">
    <source>
        <dbReference type="ARBA" id="ARBA00022576"/>
    </source>
</evidence>
<dbReference type="GO" id="GO:0005737">
    <property type="term" value="C:cytoplasm"/>
    <property type="evidence" value="ECO:0007669"/>
    <property type="project" value="TreeGrafter"/>
</dbReference>
<dbReference type="EC" id="2.6.1.13" evidence="4 9"/>
<dbReference type="InterPro" id="IPR010164">
    <property type="entry name" value="Orn_aminotrans"/>
</dbReference>
<evidence type="ECO:0000256" key="8">
    <source>
        <dbReference type="RuleBase" id="RU003560"/>
    </source>
</evidence>
<dbReference type="GO" id="GO:0004587">
    <property type="term" value="F:ornithine aminotransferase activity"/>
    <property type="evidence" value="ECO:0007669"/>
    <property type="project" value="UniProtKB-EC"/>
</dbReference>
<dbReference type="Pfam" id="PF00202">
    <property type="entry name" value="Aminotran_3"/>
    <property type="match status" value="1"/>
</dbReference>
<dbReference type="PANTHER" id="PTHR11986">
    <property type="entry name" value="AMINOTRANSFERASE CLASS III"/>
    <property type="match status" value="1"/>
</dbReference>
<dbReference type="AlphaFoldDB" id="A0AA38LYR3"/>
<dbReference type="Gene3D" id="3.40.640.10">
    <property type="entry name" value="Type I PLP-dependent aspartate aminotransferase-like (Major domain)"/>
    <property type="match status" value="1"/>
</dbReference>
<accession>A0AA38LYR3</accession>
<evidence type="ECO:0000256" key="7">
    <source>
        <dbReference type="ARBA" id="ARBA00022898"/>
    </source>
</evidence>
<keyword evidence="11" id="KW-1185">Reference proteome</keyword>
<dbReference type="GO" id="GO:0019544">
    <property type="term" value="P:L-arginine catabolic process to L-glutamate"/>
    <property type="evidence" value="ECO:0007669"/>
    <property type="project" value="TreeGrafter"/>
</dbReference>
<protein>
    <recommendedName>
        <fullName evidence="4 9">Ornithine aminotransferase</fullName>
        <ecNumber evidence="4 9">2.6.1.13</ecNumber>
    </recommendedName>
</protein>
<sequence>MAPIATHEFVNGVGNANGNGESVKPSKGKVSTKEVMELEHEYSAHNYHPLPVCFERGQGAHVWDPEGNEYLDFLAAYSAVNQGHCHPDILQTLITQASKLTLSSRAFYSTGLGPFAKKVTEMFGFDMVLPMNTGAEAVETALKLARKWGYEKKGISPGKAMILSVEGNFHGRTIGIISMSTDDESRTGFGPFLEGVGPTCLAGKGHIRYNSPEDLEKALEAHGKDVAAFLVEPIQGEAGIYVPDDGYLAKCAEICKKHNVLLICDEIQTGLCRTGKMLCYEWDGIKPDMVILGKALSGGMYPVSCVLASKEIMLCIKPGEHGSTYGGNPLGCAVAITALEVLERENLAERSQRLGEIFRAELANLKSPLIKTIRGRGLFNGVVIDESQSKKGRTAWQLCLLMKSKGLLAKPTHVNIIRFAPPLVISEEDIRKAVRIIGESLEELDVLEKIPGDEHEDHDTKIELED</sequence>
<evidence type="ECO:0000313" key="11">
    <source>
        <dbReference type="Proteomes" id="UP001164286"/>
    </source>
</evidence>
<gene>
    <name evidence="10" type="ORF">MKK02DRAFT_39628</name>
</gene>
<dbReference type="CDD" id="cd00610">
    <property type="entry name" value="OAT_like"/>
    <property type="match status" value="1"/>
</dbReference>
<comment type="caution">
    <text evidence="10">The sequence shown here is derived from an EMBL/GenBank/DDBJ whole genome shotgun (WGS) entry which is preliminary data.</text>
</comment>
<evidence type="ECO:0000256" key="4">
    <source>
        <dbReference type="ARBA" id="ARBA00012924"/>
    </source>
</evidence>
<dbReference type="PROSITE" id="PS00600">
    <property type="entry name" value="AA_TRANSFER_CLASS_3"/>
    <property type="match status" value="1"/>
</dbReference>
<dbReference type="GO" id="GO:0010121">
    <property type="term" value="P:L-arginine catabolic process to proline via ornithine"/>
    <property type="evidence" value="ECO:0007669"/>
    <property type="project" value="TreeGrafter"/>
</dbReference>
<dbReference type="FunFam" id="3.90.1150.10:FF:000152">
    <property type="entry name" value="Ornithine aminotransferase"/>
    <property type="match status" value="1"/>
</dbReference>
<evidence type="ECO:0000256" key="2">
    <source>
        <dbReference type="ARBA" id="ARBA00004998"/>
    </source>
</evidence>
<dbReference type="GeneID" id="77729899"/>
<comment type="catalytic activity">
    <reaction evidence="9">
        <text>a 2-oxocarboxylate + L-ornithine = L-glutamate 5-semialdehyde + an L-alpha-amino acid</text>
        <dbReference type="Rhea" id="RHEA:13877"/>
        <dbReference type="ChEBI" id="CHEBI:35179"/>
        <dbReference type="ChEBI" id="CHEBI:46911"/>
        <dbReference type="ChEBI" id="CHEBI:58066"/>
        <dbReference type="ChEBI" id="CHEBI:59869"/>
        <dbReference type="EC" id="2.6.1.13"/>
    </reaction>
</comment>
<keyword evidence="5 9" id="KW-0032">Aminotransferase</keyword>
<dbReference type="Gene3D" id="3.90.1150.10">
    <property type="entry name" value="Aspartate Aminotransferase, domain 1"/>
    <property type="match status" value="1"/>
</dbReference>
<dbReference type="InterPro" id="IPR050103">
    <property type="entry name" value="Class-III_PLP-dep_AT"/>
</dbReference>
<evidence type="ECO:0000256" key="6">
    <source>
        <dbReference type="ARBA" id="ARBA00022679"/>
    </source>
</evidence>
<dbReference type="PANTHER" id="PTHR11986:SF18">
    <property type="entry name" value="ORNITHINE AMINOTRANSFERASE, MITOCHONDRIAL"/>
    <property type="match status" value="1"/>
</dbReference>
<dbReference type="InterPro" id="IPR005814">
    <property type="entry name" value="Aminotrans_3"/>
</dbReference>
<dbReference type="EMBL" id="JAKWFO010000001">
    <property type="protein sequence ID" value="KAI9639329.1"/>
    <property type="molecule type" value="Genomic_DNA"/>
</dbReference>
<dbReference type="InterPro" id="IPR015424">
    <property type="entry name" value="PyrdxlP-dep_Trfase"/>
</dbReference>
<dbReference type="NCBIfam" id="TIGR01885">
    <property type="entry name" value="Orn_aminotrans"/>
    <property type="match status" value="1"/>
</dbReference>
<evidence type="ECO:0000256" key="3">
    <source>
        <dbReference type="ARBA" id="ARBA00008954"/>
    </source>
</evidence>
<dbReference type="PIRSF" id="PIRSF000521">
    <property type="entry name" value="Transaminase_4ab_Lys_Orn"/>
    <property type="match status" value="1"/>
</dbReference>
<dbReference type="GO" id="GO:0030170">
    <property type="term" value="F:pyridoxal phosphate binding"/>
    <property type="evidence" value="ECO:0007669"/>
    <property type="project" value="InterPro"/>
</dbReference>
<evidence type="ECO:0000313" key="10">
    <source>
        <dbReference type="EMBL" id="KAI9639329.1"/>
    </source>
</evidence>
<name>A0AA38LYR3_9TREE</name>
<evidence type="ECO:0000256" key="1">
    <source>
        <dbReference type="ARBA" id="ARBA00001933"/>
    </source>
</evidence>
<dbReference type="GO" id="GO:0042802">
    <property type="term" value="F:identical protein binding"/>
    <property type="evidence" value="ECO:0007669"/>
    <property type="project" value="TreeGrafter"/>
</dbReference>
<dbReference type="RefSeq" id="XP_052949106.1">
    <property type="nucleotide sequence ID" value="XM_053090694.1"/>
</dbReference>
<dbReference type="InterPro" id="IPR015422">
    <property type="entry name" value="PyrdxlP-dep_Trfase_small"/>
</dbReference>
<reference evidence="10" key="1">
    <citation type="journal article" date="2022" name="G3 (Bethesda)">
        <title>High quality genome of the basidiomycete yeast Dioszegia hungarica PDD-24b-2 isolated from cloud water.</title>
        <authorList>
            <person name="Jarrige D."/>
            <person name="Haridas S."/>
            <person name="Bleykasten-Grosshans C."/>
            <person name="Joly M."/>
            <person name="Nadalig T."/>
            <person name="Sancelme M."/>
            <person name="Vuilleumier S."/>
            <person name="Grigoriev I.V."/>
            <person name="Amato P."/>
            <person name="Bringel F."/>
        </authorList>
    </citation>
    <scope>NUCLEOTIDE SEQUENCE</scope>
    <source>
        <strain evidence="10">PDD-24b-2</strain>
    </source>
</reference>
<proteinExistence type="inferred from homology"/>
<evidence type="ECO:0000256" key="9">
    <source>
        <dbReference type="RuleBase" id="RU365036"/>
    </source>
</evidence>
<comment type="similarity">
    <text evidence="3 8">Belongs to the class-III pyridoxal-phosphate-dependent aminotransferase family.</text>
</comment>
<keyword evidence="7 8" id="KW-0663">Pyridoxal phosphate</keyword>
<dbReference type="SUPFAM" id="SSF53383">
    <property type="entry name" value="PLP-dependent transferases"/>
    <property type="match status" value="1"/>
</dbReference>